<dbReference type="EMBL" id="CACRXK020004138">
    <property type="protein sequence ID" value="CAB4001625.1"/>
    <property type="molecule type" value="Genomic_DNA"/>
</dbReference>
<keyword evidence="11" id="KW-1185">Reference proteome</keyword>
<dbReference type="Pfam" id="PF02174">
    <property type="entry name" value="IRS"/>
    <property type="match status" value="1"/>
</dbReference>
<dbReference type="PROSITE" id="PS51016">
    <property type="entry name" value="MYTH4"/>
    <property type="match status" value="1"/>
</dbReference>
<evidence type="ECO:0000313" key="10">
    <source>
        <dbReference type="EMBL" id="CAB4001625.1"/>
    </source>
</evidence>
<keyword evidence="6" id="KW-0547">Nucleotide-binding</keyword>
<dbReference type="GO" id="GO:0005856">
    <property type="term" value="C:cytoskeleton"/>
    <property type="evidence" value="ECO:0007669"/>
    <property type="project" value="InterPro"/>
</dbReference>
<evidence type="ECO:0000256" key="2">
    <source>
        <dbReference type="ARBA" id="ARBA00008314"/>
    </source>
</evidence>
<comment type="similarity">
    <text evidence="2">Belongs to the TRAFAC class myosin-kinesin ATPase superfamily. Myosin family.</text>
</comment>
<dbReference type="PROSITE" id="PS50057">
    <property type="entry name" value="FERM_3"/>
    <property type="match status" value="1"/>
</dbReference>
<gene>
    <name evidence="10" type="ORF">PACLA_8A082668</name>
</gene>
<keyword evidence="8" id="KW-0505">Motor protein</keyword>
<protein>
    <submittedName>
        <fullName evidence="10">Unconventional myosin-VIIa-like, partial</fullName>
    </submittedName>
</protein>
<evidence type="ECO:0000256" key="4">
    <source>
        <dbReference type="ARBA" id="ARBA00022490"/>
    </source>
</evidence>
<dbReference type="AlphaFoldDB" id="A0A7D9E5H6"/>
<evidence type="ECO:0000256" key="6">
    <source>
        <dbReference type="ARBA" id="ARBA00022741"/>
    </source>
</evidence>
<dbReference type="InterPro" id="IPR001452">
    <property type="entry name" value="SH3_domain"/>
</dbReference>
<comment type="caution">
    <text evidence="10">The sequence shown here is derived from an EMBL/GenBank/DDBJ whole genome shotgun (WGS) entry which is preliminary data.</text>
</comment>
<dbReference type="PANTHER" id="PTHR22692">
    <property type="entry name" value="MYOSIN VII, XV"/>
    <property type="match status" value="1"/>
</dbReference>
<evidence type="ECO:0000313" key="11">
    <source>
        <dbReference type="Proteomes" id="UP001152795"/>
    </source>
</evidence>
<dbReference type="Gene3D" id="3.10.20.90">
    <property type="entry name" value="Phosphatidylinositol 3-kinase Catalytic Subunit, Chain A, domain 1"/>
    <property type="match status" value="1"/>
</dbReference>
<dbReference type="PANTHER" id="PTHR22692:SF33">
    <property type="entry name" value="MYOSIN"/>
    <property type="match status" value="1"/>
</dbReference>
<dbReference type="SUPFAM" id="SSF50729">
    <property type="entry name" value="PH domain-like"/>
    <property type="match status" value="1"/>
</dbReference>
<dbReference type="SUPFAM" id="SSF50044">
    <property type="entry name" value="SH3-domain"/>
    <property type="match status" value="1"/>
</dbReference>
<dbReference type="SMART" id="SM00139">
    <property type="entry name" value="MyTH4"/>
    <property type="match status" value="1"/>
</dbReference>
<dbReference type="Gene3D" id="1.20.80.10">
    <property type="match status" value="1"/>
</dbReference>
<accession>A0A7D9E5H6</accession>
<keyword evidence="9" id="KW-0009">Actin-binding</keyword>
<dbReference type="Gene3D" id="1.25.40.530">
    <property type="entry name" value="MyTH4 domain"/>
    <property type="match status" value="2"/>
</dbReference>
<dbReference type="InterPro" id="IPR035963">
    <property type="entry name" value="FERM_2"/>
</dbReference>
<dbReference type="Pfam" id="PF00784">
    <property type="entry name" value="MyTH4"/>
    <property type="match status" value="1"/>
</dbReference>
<dbReference type="Proteomes" id="UP001152795">
    <property type="component" value="Unassembled WGS sequence"/>
</dbReference>
<evidence type="ECO:0000256" key="3">
    <source>
        <dbReference type="ARBA" id="ARBA00022443"/>
    </source>
</evidence>
<dbReference type="SMART" id="SM00295">
    <property type="entry name" value="B41"/>
    <property type="match status" value="1"/>
</dbReference>
<dbReference type="GO" id="GO:0005737">
    <property type="term" value="C:cytoplasm"/>
    <property type="evidence" value="ECO:0007669"/>
    <property type="project" value="UniProtKB-SubCell"/>
</dbReference>
<name>A0A7D9E5H6_PARCT</name>
<dbReference type="GO" id="GO:0003779">
    <property type="term" value="F:actin binding"/>
    <property type="evidence" value="ECO:0007669"/>
    <property type="project" value="UniProtKB-KW"/>
</dbReference>
<dbReference type="InterPro" id="IPR000857">
    <property type="entry name" value="MyTH4_dom"/>
</dbReference>
<dbReference type="CDD" id="cd14473">
    <property type="entry name" value="FERM_B-lobe"/>
    <property type="match status" value="1"/>
</dbReference>
<evidence type="ECO:0000256" key="5">
    <source>
        <dbReference type="ARBA" id="ARBA00022737"/>
    </source>
</evidence>
<evidence type="ECO:0000256" key="8">
    <source>
        <dbReference type="ARBA" id="ARBA00023175"/>
    </source>
</evidence>
<evidence type="ECO:0000256" key="9">
    <source>
        <dbReference type="ARBA" id="ARBA00023203"/>
    </source>
</evidence>
<evidence type="ECO:0000256" key="7">
    <source>
        <dbReference type="ARBA" id="ARBA00022840"/>
    </source>
</evidence>
<dbReference type="Gene3D" id="2.30.30.40">
    <property type="entry name" value="SH3 Domains"/>
    <property type="match status" value="1"/>
</dbReference>
<dbReference type="SUPFAM" id="SSF47031">
    <property type="entry name" value="Second domain of FERM"/>
    <property type="match status" value="1"/>
</dbReference>
<dbReference type="InterPro" id="IPR019748">
    <property type="entry name" value="FERM_central"/>
</dbReference>
<dbReference type="Gene3D" id="1.10.287.1490">
    <property type="match status" value="1"/>
</dbReference>
<keyword evidence="7" id="KW-0067">ATP-binding</keyword>
<dbReference type="Pfam" id="PF00373">
    <property type="entry name" value="FERM_M"/>
    <property type="match status" value="1"/>
</dbReference>
<keyword evidence="4" id="KW-0963">Cytoplasm</keyword>
<proteinExistence type="inferred from homology"/>
<comment type="subcellular location">
    <subcellularLocation>
        <location evidence="1">Cytoplasm</location>
    </subcellularLocation>
</comment>
<dbReference type="InterPro" id="IPR014352">
    <property type="entry name" value="FERM/acyl-CoA-bd_prot_sf"/>
</dbReference>
<dbReference type="InterPro" id="IPR002404">
    <property type="entry name" value="IRS_PTB"/>
</dbReference>
<dbReference type="GO" id="GO:0005524">
    <property type="term" value="F:ATP binding"/>
    <property type="evidence" value="ECO:0007669"/>
    <property type="project" value="UniProtKB-KW"/>
</dbReference>
<evidence type="ECO:0000256" key="1">
    <source>
        <dbReference type="ARBA" id="ARBA00004496"/>
    </source>
</evidence>
<organism evidence="10 11">
    <name type="scientific">Paramuricea clavata</name>
    <name type="common">Red gorgonian</name>
    <name type="synonym">Violescent sea-whip</name>
    <dbReference type="NCBI Taxonomy" id="317549"/>
    <lineage>
        <taxon>Eukaryota</taxon>
        <taxon>Metazoa</taxon>
        <taxon>Cnidaria</taxon>
        <taxon>Anthozoa</taxon>
        <taxon>Octocorallia</taxon>
        <taxon>Malacalcyonacea</taxon>
        <taxon>Plexauridae</taxon>
        <taxon>Paramuricea</taxon>
    </lineage>
</organism>
<dbReference type="InterPro" id="IPR036028">
    <property type="entry name" value="SH3-like_dom_sf"/>
</dbReference>
<dbReference type="InterPro" id="IPR011993">
    <property type="entry name" value="PH-like_dom_sf"/>
</dbReference>
<keyword evidence="5" id="KW-0677">Repeat</keyword>
<dbReference type="InterPro" id="IPR000299">
    <property type="entry name" value="FERM_domain"/>
</dbReference>
<dbReference type="InterPro" id="IPR019749">
    <property type="entry name" value="Band_41_domain"/>
</dbReference>
<dbReference type="InterPro" id="IPR051567">
    <property type="entry name" value="Unconventional_Myosin_ATPase"/>
</dbReference>
<sequence>MLYTTRKGNYGFYSEHASAIRDILLYIWDGLKRRSRYCVALHDYPPAQRSQLSFRRGDIIIMDETYNGETLNATGWASGTNDRTKQWGNFSANYVYVVPVVYVQPAAAPKPVGSKPAPRLFRPPSPEEPTTTNRGEVDDLMKALDTKDIQLRSVEGKVVQLENELNQLGREKQHTEFTLRTEKESFESTLERKETILVNTRTELEDLRQYNNQASSKLSDMQKNLRDQEVELETLRNQRYTQLTEIKDKESALFTNRARLVELERNYSTANAEVDDLRSRVQAKEEELSKIKQEQHQNILLISEMEGSLSGTRRELETFERQQSEAASTIKDMRKTLDTQESSITTLRSERDAHFSELQNKEMLLSNTRSELMRLKEENNDAIITIRELKEKTRDQEEELHVLKLQRTEQNSVTTAQIQELERSIGEKNIKISYLMEERDKNIEKHREEIRDLERRLTEVSKRKIVEVSKPALREQILITTPAVVELPKSRIHTLEIYARDYFTDNMTWVHQKEAIFQPLHKILLRNQEKKDKAMEIFRLILIYMEELPGRSTMSKIQLTDEIFGPALDDEVIRDEIYCQLIKQLTFNSNWTSEKKCWELVWLCTGLFAPPSMALTRHVELFLKSSGKPRSNECYSRLERVAQLGSRRAPPHYMETDAVVRDNCSMFHKFLLPDEDEVSVEVESLSKPPSILRKIAQKLNLRTSEGFGIFVRVNQQVLGMADTEYLFDFLWLLASLGTPDSPNGIDYELYVTKKVWSKTVGGEDVIADRIFHYHQELPRYILGYHKCSLNEAVEVSGLAYRVYHGESARPSDDFPDILDDIVPKPFRNSMSDSQWVQSIMAEHRKNPGMTKDEAKVAFLKKMQLWTTFGSVFFEAQQEISQEYPPVVYVAINKHGINIIKRDTKELLKNYSYGLISHWRSGDETFEVIIGGTSDGRRIVFKTHLDYEMDDLLTSYVAFYSDEREAEQLNALWSQTVREILRKQITVPQENGIHINHH</sequence>
<dbReference type="OrthoDB" id="6108017at2759"/>
<dbReference type="Gene3D" id="2.30.29.30">
    <property type="entry name" value="Pleckstrin-homology domain (PH domain)/Phosphotyrosine-binding domain (PTB)"/>
    <property type="match status" value="1"/>
</dbReference>
<keyword evidence="3" id="KW-0728">SH3 domain</keyword>
<reference evidence="10" key="1">
    <citation type="submission" date="2020-04" db="EMBL/GenBank/DDBJ databases">
        <authorList>
            <person name="Alioto T."/>
            <person name="Alioto T."/>
            <person name="Gomez Garrido J."/>
        </authorList>
    </citation>
    <scope>NUCLEOTIDE SEQUENCE</scope>
    <source>
        <strain evidence="10">A484AB</strain>
    </source>
</reference>
<dbReference type="SMART" id="SM00326">
    <property type="entry name" value="SH3"/>
    <property type="match status" value="1"/>
</dbReference>
<dbReference type="PROSITE" id="PS50002">
    <property type="entry name" value="SH3"/>
    <property type="match status" value="1"/>
</dbReference>
<dbReference type="InterPro" id="IPR038185">
    <property type="entry name" value="MyTH4_dom_sf"/>
</dbReference>